<dbReference type="InterPro" id="IPR050983">
    <property type="entry name" value="GST_Omega/HSP26"/>
</dbReference>
<dbReference type="InterPro" id="IPR036282">
    <property type="entry name" value="Glutathione-S-Trfase_C_sf"/>
</dbReference>
<dbReference type="GO" id="GO:0005737">
    <property type="term" value="C:cytoplasm"/>
    <property type="evidence" value="ECO:0007669"/>
    <property type="project" value="TreeGrafter"/>
</dbReference>
<reference evidence="3 4" key="1">
    <citation type="submission" date="2018-12" db="EMBL/GenBank/DDBJ databases">
        <title>The whole draft genome of Aquabacterium sp. SJQ9.</title>
        <authorList>
            <person name="Sun L."/>
            <person name="Gao X."/>
            <person name="Chen W."/>
            <person name="Huang K."/>
        </authorList>
    </citation>
    <scope>NUCLEOTIDE SEQUENCE [LARGE SCALE GENOMIC DNA]</scope>
    <source>
        <strain evidence="3 4">SJQ9</strain>
    </source>
</reference>
<dbReference type="PROSITE" id="PS50405">
    <property type="entry name" value="GST_CTER"/>
    <property type="match status" value="1"/>
</dbReference>
<dbReference type="Gene3D" id="1.20.1050.10">
    <property type="match status" value="1"/>
</dbReference>
<feature type="domain" description="GST N-terminal" evidence="1">
    <location>
        <begin position="2"/>
        <end position="81"/>
    </location>
</feature>
<gene>
    <name evidence="3" type="ORF">EIP75_07805</name>
</gene>
<organism evidence="3 4">
    <name type="scientific">Aquabacterium soli</name>
    <dbReference type="NCBI Taxonomy" id="2493092"/>
    <lineage>
        <taxon>Bacteria</taxon>
        <taxon>Pseudomonadati</taxon>
        <taxon>Pseudomonadota</taxon>
        <taxon>Betaproteobacteria</taxon>
        <taxon>Burkholderiales</taxon>
        <taxon>Aquabacterium</taxon>
    </lineage>
</organism>
<dbReference type="InterPro" id="IPR036249">
    <property type="entry name" value="Thioredoxin-like_sf"/>
</dbReference>
<dbReference type="SUPFAM" id="SSF47616">
    <property type="entry name" value="GST C-terminal domain-like"/>
    <property type="match status" value="1"/>
</dbReference>
<keyword evidence="4" id="KW-1185">Reference proteome</keyword>
<dbReference type="PROSITE" id="PS50404">
    <property type="entry name" value="GST_NTER"/>
    <property type="match status" value="1"/>
</dbReference>
<dbReference type="PANTHER" id="PTHR43968">
    <property type="match status" value="1"/>
</dbReference>
<evidence type="ECO:0000259" key="1">
    <source>
        <dbReference type="PROSITE" id="PS50404"/>
    </source>
</evidence>
<dbReference type="GO" id="GO:0016740">
    <property type="term" value="F:transferase activity"/>
    <property type="evidence" value="ECO:0007669"/>
    <property type="project" value="UniProtKB-KW"/>
</dbReference>
<evidence type="ECO:0000313" key="3">
    <source>
        <dbReference type="EMBL" id="RRS04872.1"/>
    </source>
</evidence>
<dbReference type="RefSeq" id="WP_125242690.1">
    <property type="nucleotide sequence ID" value="NZ_RSED01000005.1"/>
</dbReference>
<feature type="domain" description="GST C-terminal" evidence="2">
    <location>
        <begin position="86"/>
        <end position="219"/>
    </location>
</feature>
<dbReference type="SFLD" id="SFLDG00358">
    <property type="entry name" value="Main_(cytGST)"/>
    <property type="match status" value="1"/>
</dbReference>
<dbReference type="Proteomes" id="UP000269265">
    <property type="component" value="Unassembled WGS sequence"/>
</dbReference>
<proteinExistence type="predicted"/>
<sequence length="219" mass="24316">MATLKLYGFPLSNYYNKVKLALLEKGIAFEEVRVPQMGPKTDEMLAMSPLGKVPWIETEQGSLCESQVILDYIEARWPDTALIPADPFQAAKVREINTFLELHVELCARQLYPQAFFGAALPEKYVARVRADLEKHLAAFKRLVVFGPYVAGDTFTIADCSAYVHLPLAGLASKLVLGEDLVMAAGIDWKAYVKLIEQRPTAQQVAADRKADQARMKGA</sequence>
<dbReference type="PANTHER" id="PTHR43968:SF6">
    <property type="entry name" value="GLUTATHIONE S-TRANSFERASE OMEGA"/>
    <property type="match status" value="1"/>
</dbReference>
<dbReference type="CDD" id="cd00570">
    <property type="entry name" value="GST_N_family"/>
    <property type="match status" value="1"/>
</dbReference>
<keyword evidence="3" id="KW-0808">Transferase</keyword>
<dbReference type="OrthoDB" id="5242791at2"/>
<dbReference type="AlphaFoldDB" id="A0A426VDE4"/>
<dbReference type="Pfam" id="PF13417">
    <property type="entry name" value="GST_N_3"/>
    <property type="match status" value="1"/>
</dbReference>
<accession>A0A426VDE4</accession>
<dbReference type="Gene3D" id="3.40.30.10">
    <property type="entry name" value="Glutaredoxin"/>
    <property type="match status" value="1"/>
</dbReference>
<dbReference type="SFLD" id="SFLDS00019">
    <property type="entry name" value="Glutathione_Transferase_(cytos"/>
    <property type="match status" value="1"/>
</dbReference>
<evidence type="ECO:0000259" key="2">
    <source>
        <dbReference type="PROSITE" id="PS50405"/>
    </source>
</evidence>
<evidence type="ECO:0000313" key="4">
    <source>
        <dbReference type="Proteomes" id="UP000269265"/>
    </source>
</evidence>
<dbReference type="InterPro" id="IPR040079">
    <property type="entry name" value="Glutathione_S-Trfase"/>
</dbReference>
<dbReference type="InterPro" id="IPR010987">
    <property type="entry name" value="Glutathione-S-Trfase_C-like"/>
</dbReference>
<dbReference type="SUPFAM" id="SSF52833">
    <property type="entry name" value="Thioredoxin-like"/>
    <property type="match status" value="1"/>
</dbReference>
<dbReference type="Pfam" id="PF13410">
    <property type="entry name" value="GST_C_2"/>
    <property type="match status" value="1"/>
</dbReference>
<comment type="caution">
    <text evidence="3">The sequence shown here is derived from an EMBL/GenBank/DDBJ whole genome shotgun (WGS) entry which is preliminary data.</text>
</comment>
<protein>
    <submittedName>
        <fullName evidence="3">Glutathione S-transferase family protein</fullName>
    </submittedName>
</protein>
<dbReference type="EMBL" id="RSED01000005">
    <property type="protein sequence ID" value="RRS04872.1"/>
    <property type="molecule type" value="Genomic_DNA"/>
</dbReference>
<name>A0A426VDE4_9BURK</name>
<dbReference type="InterPro" id="IPR004045">
    <property type="entry name" value="Glutathione_S-Trfase_N"/>
</dbReference>